<name>B9TID7_RICCO</name>
<dbReference type="AlphaFoldDB" id="B9TID7"/>
<dbReference type="Proteomes" id="UP000008311">
    <property type="component" value="Unassembled WGS sequence"/>
</dbReference>
<evidence type="ECO:0000313" key="1">
    <source>
        <dbReference type="EMBL" id="EEF24376.1"/>
    </source>
</evidence>
<protein>
    <submittedName>
        <fullName evidence="1">Uncharacterized protein</fullName>
    </submittedName>
</protein>
<sequence>MSISSWSPPTTPPGGWTTMAWHTLPSSGYSAFCTRSGPWWSLSKSRVVPASSANPSVRLACQALLAARSRGAVQSGIQQRSRNNVLSYAIPVPAPHRATPGHLHHQAAQCTKLAHRRQHKRRRWLKNPAVVKKCRSANYFARFTSAKSVAACGKSRVLALGE</sequence>
<dbReference type="EMBL" id="EQ982443">
    <property type="protein sequence ID" value="EEF24376.1"/>
    <property type="molecule type" value="Genomic_DNA"/>
</dbReference>
<proteinExistence type="predicted"/>
<evidence type="ECO:0000313" key="2">
    <source>
        <dbReference type="Proteomes" id="UP000008311"/>
    </source>
</evidence>
<organism evidence="1 2">
    <name type="scientific">Ricinus communis</name>
    <name type="common">Castor bean</name>
    <dbReference type="NCBI Taxonomy" id="3988"/>
    <lineage>
        <taxon>Eukaryota</taxon>
        <taxon>Viridiplantae</taxon>
        <taxon>Streptophyta</taxon>
        <taxon>Embryophyta</taxon>
        <taxon>Tracheophyta</taxon>
        <taxon>Spermatophyta</taxon>
        <taxon>Magnoliopsida</taxon>
        <taxon>eudicotyledons</taxon>
        <taxon>Gunneridae</taxon>
        <taxon>Pentapetalae</taxon>
        <taxon>rosids</taxon>
        <taxon>fabids</taxon>
        <taxon>Malpighiales</taxon>
        <taxon>Euphorbiaceae</taxon>
        <taxon>Acalyphoideae</taxon>
        <taxon>Acalypheae</taxon>
        <taxon>Ricinus</taxon>
    </lineage>
</organism>
<dbReference type="InParanoid" id="B9TID7"/>
<gene>
    <name evidence="1" type="ORF">RCOM_2088450</name>
</gene>
<accession>B9TID7</accession>
<keyword evidence="2" id="KW-1185">Reference proteome</keyword>
<reference evidence="2" key="1">
    <citation type="journal article" date="2010" name="Nat. Biotechnol.">
        <title>Draft genome sequence of the oilseed species Ricinus communis.</title>
        <authorList>
            <person name="Chan A.P."/>
            <person name="Crabtree J."/>
            <person name="Zhao Q."/>
            <person name="Lorenzi H."/>
            <person name="Orvis J."/>
            <person name="Puiu D."/>
            <person name="Melake-Berhan A."/>
            <person name="Jones K.M."/>
            <person name="Redman J."/>
            <person name="Chen G."/>
            <person name="Cahoon E.B."/>
            <person name="Gedil M."/>
            <person name="Stanke M."/>
            <person name="Haas B.J."/>
            <person name="Wortman J.R."/>
            <person name="Fraser-Liggett C.M."/>
            <person name="Ravel J."/>
            <person name="Rabinowicz P.D."/>
        </authorList>
    </citation>
    <scope>NUCLEOTIDE SEQUENCE [LARGE SCALE GENOMIC DNA]</scope>
    <source>
        <strain evidence="2">cv. Hale</strain>
    </source>
</reference>